<dbReference type="Proteomes" id="UP001227268">
    <property type="component" value="Unassembled WGS sequence"/>
</dbReference>
<comment type="caution">
    <text evidence="1">The sequence shown here is derived from an EMBL/GenBank/DDBJ whole genome shotgun (WGS) entry which is preliminary data.</text>
</comment>
<reference evidence="1" key="1">
    <citation type="submission" date="2023-04" db="EMBL/GenBank/DDBJ databases">
        <title>Draft Genome sequencing of Naganishia species isolated from polar environments using Oxford Nanopore Technology.</title>
        <authorList>
            <person name="Leo P."/>
            <person name="Venkateswaran K."/>
        </authorList>
    </citation>
    <scope>NUCLEOTIDE SEQUENCE</scope>
    <source>
        <strain evidence="1">MNA-CCFEE 5423</strain>
    </source>
</reference>
<proteinExistence type="predicted"/>
<protein>
    <submittedName>
        <fullName evidence="1">Uncharacterized protein</fullName>
    </submittedName>
</protein>
<name>A0ACC2VWZ8_9TREE</name>
<organism evidence="1 2">
    <name type="scientific">Naganishia friedmannii</name>
    <dbReference type="NCBI Taxonomy" id="89922"/>
    <lineage>
        <taxon>Eukaryota</taxon>
        <taxon>Fungi</taxon>
        <taxon>Dikarya</taxon>
        <taxon>Basidiomycota</taxon>
        <taxon>Agaricomycotina</taxon>
        <taxon>Tremellomycetes</taxon>
        <taxon>Filobasidiales</taxon>
        <taxon>Filobasidiaceae</taxon>
        <taxon>Naganishia</taxon>
    </lineage>
</organism>
<accession>A0ACC2VWZ8</accession>
<gene>
    <name evidence="1" type="ORF">QFC21_002452</name>
</gene>
<evidence type="ECO:0000313" key="1">
    <source>
        <dbReference type="EMBL" id="KAJ9103989.1"/>
    </source>
</evidence>
<evidence type="ECO:0000313" key="2">
    <source>
        <dbReference type="Proteomes" id="UP001227268"/>
    </source>
</evidence>
<keyword evidence="2" id="KW-1185">Reference proteome</keyword>
<sequence length="265" mass="30222">MAPHDLRFYWKVKAWTDFLQACMTFIFTLFLSVEFGLVASVCFSLILVIRKSTQARIKILGRLKDSDQWIPVDEHPDEEVEEDIPGVLVVRIRENLNFANTGQLKERLRRLEIYGPGKFHPSDAPRRDGATAVVFHMNDVEDIDASYTERGVGMYFVHMRNKQLEAFRIIQIDGIIGQNHFLPDLRSAMAAISDETSSLDRQDNNEEPASTSSLTSIRGVAPLSSGEYKNDRLHIASEQGEVAMNERSSLHHRDRRQRDDGYDAV</sequence>
<dbReference type="EMBL" id="JASBWT010000006">
    <property type="protein sequence ID" value="KAJ9103989.1"/>
    <property type="molecule type" value="Genomic_DNA"/>
</dbReference>